<gene>
    <name evidence="1" type="ORF">G2W53_037006</name>
</gene>
<proteinExistence type="predicted"/>
<dbReference type="Proteomes" id="UP000634136">
    <property type="component" value="Unassembled WGS sequence"/>
</dbReference>
<comment type="caution">
    <text evidence="1">The sequence shown here is derived from an EMBL/GenBank/DDBJ whole genome shotgun (WGS) entry which is preliminary data.</text>
</comment>
<reference evidence="1" key="1">
    <citation type="submission" date="2020-09" db="EMBL/GenBank/DDBJ databases">
        <title>Genome-Enabled Discovery of Anthraquinone Biosynthesis in Senna tora.</title>
        <authorList>
            <person name="Kang S.-H."/>
            <person name="Pandey R.P."/>
            <person name="Lee C.-M."/>
            <person name="Sim J.-S."/>
            <person name="Jeong J.-T."/>
            <person name="Choi B.-S."/>
            <person name="Jung M."/>
            <person name="Ginzburg D."/>
            <person name="Zhao K."/>
            <person name="Won S.Y."/>
            <person name="Oh T.-J."/>
            <person name="Yu Y."/>
            <person name="Kim N.-H."/>
            <person name="Lee O.R."/>
            <person name="Lee T.-H."/>
            <person name="Bashyal P."/>
            <person name="Kim T.-S."/>
            <person name="Lee W.-H."/>
            <person name="Kawkins C."/>
            <person name="Kim C.-K."/>
            <person name="Kim J.S."/>
            <person name="Ahn B.O."/>
            <person name="Rhee S.Y."/>
            <person name="Sohng J.K."/>
        </authorList>
    </citation>
    <scope>NUCLEOTIDE SEQUENCE</scope>
    <source>
        <tissue evidence="1">Leaf</tissue>
    </source>
</reference>
<keyword evidence="2" id="KW-1185">Reference proteome</keyword>
<evidence type="ECO:0000313" key="2">
    <source>
        <dbReference type="Proteomes" id="UP000634136"/>
    </source>
</evidence>
<name>A0A834STK4_9FABA</name>
<sequence length="119" mass="13926">MRHWRPPTDVHLETLDLRLAKLEELVRRVLLQQQTKNNYDENGGNHQNSSWRVILASTLITGLAYVWYKWMCPNQQLPSWDGFLELLLFRFGVELKPKSIAELDAQHSLVPIAEEKAFI</sequence>
<evidence type="ECO:0000313" key="1">
    <source>
        <dbReference type="EMBL" id="KAF7810263.1"/>
    </source>
</evidence>
<accession>A0A834STK4</accession>
<protein>
    <submittedName>
        <fullName evidence="1">Uncharacterized protein</fullName>
    </submittedName>
</protein>
<organism evidence="1 2">
    <name type="scientific">Senna tora</name>
    <dbReference type="NCBI Taxonomy" id="362788"/>
    <lineage>
        <taxon>Eukaryota</taxon>
        <taxon>Viridiplantae</taxon>
        <taxon>Streptophyta</taxon>
        <taxon>Embryophyta</taxon>
        <taxon>Tracheophyta</taxon>
        <taxon>Spermatophyta</taxon>
        <taxon>Magnoliopsida</taxon>
        <taxon>eudicotyledons</taxon>
        <taxon>Gunneridae</taxon>
        <taxon>Pentapetalae</taxon>
        <taxon>rosids</taxon>
        <taxon>fabids</taxon>
        <taxon>Fabales</taxon>
        <taxon>Fabaceae</taxon>
        <taxon>Caesalpinioideae</taxon>
        <taxon>Cassia clade</taxon>
        <taxon>Senna</taxon>
    </lineage>
</organism>
<dbReference type="EMBL" id="JAAIUW010000011">
    <property type="protein sequence ID" value="KAF7810263.1"/>
    <property type="molecule type" value="Genomic_DNA"/>
</dbReference>
<dbReference type="AlphaFoldDB" id="A0A834STK4"/>